<dbReference type="Proteomes" id="UP000677803">
    <property type="component" value="Unassembled WGS sequence"/>
</dbReference>
<dbReference type="InterPro" id="IPR041267">
    <property type="entry name" value="NLRP_HD2"/>
</dbReference>
<dbReference type="Gene3D" id="1.10.533.10">
    <property type="entry name" value="Death Domain, Fas"/>
    <property type="match status" value="1"/>
</dbReference>
<comment type="subcellular location">
    <subcellularLocation>
        <location evidence="1">Cytoplasm</location>
    </subcellularLocation>
</comment>
<dbReference type="InterPro" id="IPR029495">
    <property type="entry name" value="NACHT-assoc"/>
</dbReference>
<evidence type="ECO:0000313" key="9">
    <source>
        <dbReference type="Proteomes" id="UP000677803"/>
    </source>
</evidence>
<dbReference type="GO" id="GO:0005737">
    <property type="term" value="C:cytoplasm"/>
    <property type="evidence" value="ECO:0007669"/>
    <property type="project" value="UniProtKB-SubCell"/>
</dbReference>
<keyword evidence="4" id="KW-0677">Repeat</keyword>
<proteinExistence type="predicted"/>
<protein>
    <submittedName>
        <fullName evidence="8">(Atlantic silverside) hypothetical protein</fullName>
    </submittedName>
</protein>
<keyword evidence="3" id="KW-0433">Leucine-rich repeat</keyword>
<feature type="domain" description="NACHT" evidence="7">
    <location>
        <begin position="316"/>
        <end position="405"/>
    </location>
</feature>
<dbReference type="SMART" id="SM01288">
    <property type="entry name" value="FISNA"/>
    <property type="match status" value="1"/>
</dbReference>
<name>A0A8S4AP01_9TELE</name>
<dbReference type="OrthoDB" id="120976at2759"/>
<dbReference type="InterPro" id="IPR007111">
    <property type="entry name" value="NACHT_NTPase"/>
</dbReference>
<feature type="compositionally biased region" description="Polar residues" evidence="5">
    <location>
        <begin position="67"/>
        <end position="78"/>
    </location>
</feature>
<accession>A0A8S4AP01</accession>
<evidence type="ECO:0000259" key="7">
    <source>
        <dbReference type="PROSITE" id="PS50837"/>
    </source>
</evidence>
<dbReference type="Pfam" id="PF05729">
    <property type="entry name" value="NACHT"/>
    <property type="match status" value="1"/>
</dbReference>
<evidence type="ECO:0000313" key="8">
    <source>
        <dbReference type="EMBL" id="CAG5875351.1"/>
    </source>
</evidence>
<dbReference type="EMBL" id="CAJRST010004446">
    <property type="protein sequence ID" value="CAG5875351.1"/>
    <property type="molecule type" value="Genomic_DNA"/>
</dbReference>
<dbReference type="PANTHER" id="PTHR24106">
    <property type="entry name" value="NACHT, LRR AND CARD DOMAINS-CONTAINING"/>
    <property type="match status" value="1"/>
</dbReference>
<dbReference type="InterPro" id="IPR027417">
    <property type="entry name" value="P-loop_NTPase"/>
</dbReference>
<comment type="caution">
    <text evidence="8">The sequence shown here is derived from an EMBL/GenBank/DDBJ whole genome shotgun (WGS) entry which is preliminary data.</text>
</comment>
<dbReference type="InterPro" id="IPR011029">
    <property type="entry name" value="DEATH-like_dom_sf"/>
</dbReference>
<keyword evidence="2" id="KW-0963">Cytoplasm</keyword>
<feature type="compositionally biased region" description="Acidic residues" evidence="5">
    <location>
        <begin position="24"/>
        <end position="34"/>
    </location>
</feature>
<dbReference type="SUPFAM" id="SSF52540">
    <property type="entry name" value="P-loop containing nucleoside triphosphate hydrolases"/>
    <property type="match status" value="1"/>
</dbReference>
<evidence type="ECO:0000256" key="2">
    <source>
        <dbReference type="ARBA" id="ARBA00022490"/>
    </source>
</evidence>
<organism evidence="8 9">
    <name type="scientific">Menidia menidia</name>
    <name type="common">Atlantic silverside</name>
    <dbReference type="NCBI Taxonomy" id="238744"/>
    <lineage>
        <taxon>Eukaryota</taxon>
        <taxon>Metazoa</taxon>
        <taxon>Chordata</taxon>
        <taxon>Craniata</taxon>
        <taxon>Vertebrata</taxon>
        <taxon>Euteleostomi</taxon>
        <taxon>Actinopterygii</taxon>
        <taxon>Neopterygii</taxon>
        <taxon>Teleostei</taxon>
        <taxon>Neoteleostei</taxon>
        <taxon>Acanthomorphata</taxon>
        <taxon>Ovalentaria</taxon>
        <taxon>Atherinomorphae</taxon>
        <taxon>Atheriniformes</taxon>
        <taxon>Atherinopsidae</taxon>
        <taxon>Menidiinae</taxon>
        <taxon>Menidia</taxon>
    </lineage>
</organism>
<keyword evidence="9" id="KW-1185">Reference proteome</keyword>
<dbReference type="SUPFAM" id="SSF47986">
    <property type="entry name" value="DEATH domain"/>
    <property type="match status" value="1"/>
</dbReference>
<feature type="region of interest" description="Disordered" evidence="5">
    <location>
        <begin position="1"/>
        <end position="53"/>
    </location>
</feature>
<dbReference type="SMART" id="SM01289">
    <property type="entry name" value="PYRIN"/>
    <property type="match status" value="1"/>
</dbReference>
<dbReference type="PROSITE" id="PS50837">
    <property type="entry name" value="NACHT"/>
    <property type="match status" value="1"/>
</dbReference>
<sequence>MDEAMSLDSSLGEAVSGRGHPELNEEEEEEEEDGLYYIPERRPSLDLGPAPMDIDGRYFMEQALSPSQSYGSMTSEGGSTLPEDNDGFSTSLKLERADSFSSCYSIDSDDCEKKTPKIRSEDDVKDKTDHFQPIIKPNANRHPSMTLAFTFKIICDTLRKLSEGELRRFKWVLWSQYPQSFSTSPQSMDTLDVVDRLLDCYGLEGALDITKNVLTYMETRMVLNYLELSCKRYEVQYDLREHLREKFCQDISIGGEKMPFSDAYIEVPISSKANNGPNNEHEVLTIKKLNSHRNPHTKLFTKDILGHEDSDSRSHSLVLLYGVAGSGKSMLFKKFVIDWIEERSHKNAFFLFPIKCRELKKLRGSEFSLITLIKTLFPPMAKLEDGDLKFDREVTSLFILDGLDEYKANLDFVNITLVTDPKDKQPLDILLVNLLRGRVHFKSDAVVLSRPAVSFCNPLDVNFQVKELCRFGDPDKDEYFRRRFRDPDQAARVIEYVQSQKTVHIMCHLPLFCRVVADEWQRAFREQGAAAAGGALPGGITRLYTQLLLVLLQQRWLTRAPERSPDQHAPFLMHLGQMALEMQERCGFKIHQVDRDDKEWNQEAVVNSGLCNKYGLSQAGLYMLDVLTFLHPTIQEYAAALYVYISFRRDGKNVFEKNFKDMVLSKLKGPKAADLYKSAVEKSLQHEDGRLDIFLRFLFGMANATNQQLLQPFCGSSAPIANFAKDATSLISKKSRDCQHPKRRDNLQRCLEELGA</sequence>
<dbReference type="Pfam" id="PF02758">
    <property type="entry name" value="PYRIN"/>
    <property type="match status" value="1"/>
</dbReference>
<dbReference type="Gene3D" id="3.40.50.300">
    <property type="entry name" value="P-loop containing nucleotide triphosphate hydrolases"/>
    <property type="match status" value="1"/>
</dbReference>
<dbReference type="AlphaFoldDB" id="A0A8S4AP01"/>
<dbReference type="Pfam" id="PF17776">
    <property type="entry name" value="NLRC4_HD2"/>
    <property type="match status" value="1"/>
</dbReference>
<feature type="domain" description="Pyrin" evidence="6">
    <location>
        <begin position="145"/>
        <end position="232"/>
    </location>
</feature>
<evidence type="ECO:0000256" key="4">
    <source>
        <dbReference type="ARBA" id="ARBA00022737"/>
    </source>
</evidence>
<evidence type="ECO:0000259" key="6">
    <source>
        <dbReference type="PROSITE" id="PS50824"/>
    </source>
</evidence>
<evidence type="ECO:0000256" key="1">
    <source>
        <dbReference type="ARBA" id="ARBA00004496"/>
    </source>
</evidence>
<dbReference type="InterPro" id="IPR051261">
    <property type="entry name" value="NLR"/>
</dbReference>
<reference evidence="8" key="1">
    <citation type="submission" date="2021-05" db="EMBL/GenBank/DDBJ databases">
        <authorList>
            <person name="Tigano A."/>
        </authorList>
    </citation>
    <scope>NUCLEOTIDE SEQUENCE</scope>
</reference>
<evidence type="ECO:0000256" key="5">
    <source>
        <dbReference type="SAM" id="MobiDB-lite"/>
    </source>
</evidence>
<dbReference type="PROSITE" id="PS50824">
    <property type="entry name" value="DAPIN"/>
    <property type="match status" value="1"/>
</dbReference>
<evidence type="ECO:0000256" key="3">
    <source>
        <dbReference type="ARBA" id="ARBA00022614"/>
    </source>
</evidence>
<dbReference type="InterPro" id="IPR004020">
    <property type="entry name" value="DAPIN"/>
</dbReference>
<feature type="region of interest" description="Disordered" evidence="5">
    <location>
        <begin position="67"/>
        <end position="89"/>
    </location>
</feature>
<gene>
    <name evidence="8" type="ORF">MMEN_LOCUS5298</name>
</gene>